<evidence type="ECO:0000256" key="1">
    <source>
        <dbReference type="SAM" id="MobiDB-lite"/>
    </source>
</evidence>
<gene>
    <name evidence="2" type="ORF">WR25_20229</name>
</gene>
<dbReference type="Proteomes" id="UP000218231">
    <property type="component" value="Unassembled WGS sequence"/>
</dbReference>
<evidence type="ECO:0000313" key="2">
    <source>
        <dbReference type="EMBL" id="PAV71354.1"/>
    </source>
</evidence>
<protein>
    <submittedName>
        <fullName evidence="2">Uncharacterized protein</fullName>
    </submittedName>
</protein>
<feature type="compositionally biased region" description="Low complexity" evidence="1">
    <location>
        <begin position="55"/>
        <end position="73"/>
    </location>
</feature>
<comment type="caution">
    <text evidence="2">The sequence shown here is derived from an EMBL/GenBank/DDBJ whole genome shotgun (WGS) entry which is preliminary data.</text>
</comment>
<reference evidence="2 3" key="1">
    <citation type="journal article" date="2017" name="Curr. Biol.">
        <title>Genome architecture and evolution of a unichromosomal asexual nematode.</title>
        <authorList>
            <person name="Fradin H."/>
            <person name="Zegar C."/>
            <person name="Gutwein M."/>
            <person name="Lucas J."/>
            <person name="Kovtun M."/>
            <person name="Corcoran D."/>
            <person name="Baugh L.R."/>
            <person name="Kiontke K."/>
            <person name="Gunsalus K."/>
            <person name="Fitch D.H."/>
            <person name="Piano F."/>
        </authorList>
    </citation>
    <scope>NUCLEOTIDE SEQUENCE [LARGE SCALE GENOMIC DNA]</scope>
    <source>
        <strain evidence="2">PF1309</strain>
    </source>
</reference>
<feature type="region of interest" description="Disordered" evidence="1">
    <location>
        <begin position="54"/>
        <end position="73"/>
    </location>
</feature>
<dbReference type="AlphaFoldDB" id="A0A2A2KBI0"/>
<keyword evidence="3" id="KW-1185">Reference proteome</keyword>
<name>A0A2A2KBI0_9BILA</name>
<organism evidence="2 3">
    <name type="scientific">Diploscapter pachys</name>
    <dbReference type="NCBI Taxonomy" id="2018661"/>
    <lineage>
        <taxon>Eukaryota</taxon>
        <taxon>Metazoa</taxon>
        <taxon>Ecdysozoa</taxon>
        <taxon>Nematoda</taxon>
        <taxon>Chromadorea</taxon>
        <taxon>Rhabditida</taxon>
        <taxon>Rhabditina</taxon>
        <taxon>Rhabditomorpha</taxon>
        <taxon>Rhabditoidea</taxon>
        <taxon>Rhabditidae</taxon>
        <taxon>Diploscapter</taxon>
    </lineage>
</organism>
<dbReference type="EMBL" id="LIAE01009071">
    <property type="protein sequence ID" value="PAV71354.1"/>
    <property type="molecule type" value="Genomic_DNA"/>
</dbReference>
<accession>A0A2A2KBI0</accession>
<evidence type="ECO:0000313" key="3">
    <source>
        <dbReference type="Proteomes" id="UP000218231"/>
    </source>
</evidence>
<sequence>MVSTGPLARQPAHPSLANAFRRYSVSSASRGVSASTSSASTSARIASHVSSSTCAAAANSGRSSSPAARPPVFARPASSLASTAFARATVAGGIPASRATARP</sequence>
<proteinExistence type="predicted"/>